<reference evidence="3 4" key="1">
    <citation type="submission" date="2020-07" db="EMBL/GenBank/DDBJ databases">
        <title>Sequencing the genomes of 1000 actinobacteria strains.</title>
        <authorList>
            <person name="Klenk H.-P."/>
        </authorList>
    </citation>
    <scope>NUCLEOTIDE SEQUENCE [LARGE SCALE GENOMIC DNA]</scope>
    <source>
        <strain evidence="3 4">DSM 45772</strain>
    </source>
</reference>
<evidence type="ECO:0000256" key="1">
    <source>
        <dbReference type="SAM" id="MobiDB-lite"/>
    </source>
</evidence>
<gene>
    <name evidence="3" type="ORF">BJ983_004648</name>
</gene>
<dbReference type="Pfam" id="PF09348">
    <property type="entry name" value="DUF1990"/>
    <property type="match status" value="1"/>
</dbReference>
<dbReference type="AlphaFoldDB" id="A0A7Y9DZZ7"/>
<evidence type="ECO:0000313" key="3">
    <source>
        <dbReference type="EMBL" id="NYD38546.1"/>
    </source>
</evidence>
<dbReference type="RefSeq" id="WP_218890421.1">
    <property type="nucleotide sequence ID" value="NZ_BAABHP010000027.1"/>
</dbReference>
<protein>
    <submittedName>
        <fullName evidence="3">Uncharacterized protein (UPF0548 family)</fullName>
    </submittedName>
</protein>
<dbReference type="EMBL" id="JACCBN010000001">
    <property type="protein sequence ID" value="NYD38546.1"/>
    <property type="molecule type" value="Genomic_DNA"/>
</dbReference>
<keyword evidence="4" id="KW-1185">Reference proteome</keyword>
<evidence type="ECO:0000259" key="2">
    <source>
        <dbReference type="Pfam" id="PF09348"/>
    </source>
</evidence>
<feature type="region of interest" description="Disordered" evidence="1">
    <location>
        <begin position="209"/>
        <end position="228"/>
    </location>
</feature>
<organism evidence="3 4">
    <name type="scientific">Actinomycetospora corticicola</name>
    <dbReference type="NCBI Taxonomy" id="663602"/>
    <lineage>
        <taxon>Bacteria</taxon>
        <taxon>Bacillati</taxon>
        <taxon>Actinomycetota</taxon>
        <taxon>Actinomycetes</taxon>
        <taxon>Pseudonocardiales</taxon>
        <taxon>Pseudonocardiaceae</taxon>
        <taxon>Actinomycetospora</taxon>
    </lineage>
</organism>
<evidence type="ECO:0000313" key="4">
    <source>
        <dbReference type="Proteomes" id="UP000535890"/>
    </source>
</evidence>
<accession>A0A7Y9DZZ7</accession>
<comment type="caution">
    <text evidence="3">The sequence shown here is derived from an EMBL/GenBank/DDBJ whole genome shotgun (WGS) entry which is preliminary data.</text>
</comment>
<feature type="domain" description="DUF1990" evidence="2">
    <location>
        <begin position="32"/>
        <end position="195"/>
    </location>
</feature>
<name>A0A7Y9DZZ7_9PSEU</name>
<dbReference type="InterPro" id="IPR018960">
    <property type="entry name" value="DUF1990"/>
</dbReference>
<proteinExistence type="predicted"/>
<sequence>MRTMRLSPVSDPATDLAEIARLELNYDPSTTSGTGWHHDRLRHTLATEAPGPPTPGGAWEIACALVHDYEFADRWIMSALFHGDAPLKGRDMLLEGRFVVLRFPMGVRVDTVVDETRARADGTEERVWGWSYQTLGRHLERGRLVYEVVKNTTTGRVEFVITGVSSRASIPNPVIALGFLVFGRYTQRRFYRAVAAKLEERVRDVLAGQPRPTPAHVGPGDIVRAPSA</sequence>
<dbReference type="Proteomes" id="UP000535890">
    <property type="component" value="Unassembled WGS sequence"/>
</dbReference>